<evidence type="ECO:0000256" key="8">
    <source>
        <dbReference type="ARBA" id="ARBA00032995"/>
    </source>
</evidence>
<evidence type="ECO:0000256" key="4">
    <source>
        <dbReference type="ARBA" id="ARBA00012371"/>
    </source>
</evidence>
<comment type="pathway">
    <text evidence="2">Nucleotide-sugar biosynthesis; GDP-L-fucose biosynthesis via de novo pathway; GDP-L-fucose from GDP-alpha-D-mannose: step 2/2.</text>
</comment>
<dbReference type="PANTHER" id="PTHR43238">
    <property type="entry name" value="GDP-L-FUCOSE SYNTHASE"/>
    <property type="match status" value="1"/>
</dbReference>
<evidence type="ECO:0000256" key="5">
    <source>
        <dbReference type="ARBA" id="ARBA00022857"/>
    </source>
</evidence>
<sequence>MASKTILVTGGTGLVGKAIENVVKTNTLADEKWVFLSSKDADLTDAQQTEALFLKHKPTHVIHLAAMVGGLFRNLKYNLDFLRNNIHINDNVLNCSYKHNVKKVVSCLSTCIFPDKTTYPINETMIHNGPPHESNFGYSYAKRLIDIQNHAYHVQHGCSFTSVIPTNVFGPYDNFNLEDGHVLPGLIHKAYDAKSKFLKREYNEVDPIILSVDEEQEVSIKNAALTVAEAFDFEGEIIFDATKSDGQYKKTASNEKLRKYKPDFVFTPFKEAVKETVDWFIANYETARK</sequence>
<keyword evidence="11" id="KW-1185">Reference proteome</keyword>
<accession>A0A8X6WSL9</accession>
<organism evidence="10 11">
    <name type="scientific">Trichonephila inaurata madagascariensis</name>
    <dbReference type="NCBI Taxonomy" id="2747483"/>
    <lineage>
        <taxon>Eukaryota</taxon>
        <taxon>Metazoa</taxon>
        <taxon>Ecdysozoa</taxon>
        <taxon>Arthropoda</taxon>
        <taxon>Chelicerata</taxon>
        <taxon>Arachnida</taxon>
        <taxon>Araneae</taxon>
        <taxon>Araneomorphae</taxon>
        <taxon>Entelegynae</taxon>
        <taxon>Araneoidea</taxon>
        <taxon>Nephilidae</taxon>
        <taxon>Trichonephila</taxon>
        <taxon>Trichonephila inaurata</taxon>
    </lineage>
</organism>
<evidence type="ECO:0000256" key="2">
    <source>
        <dbReference type="ARBA" id="ARBA00004883"/>
    </source>
</evidence>
<gene>
    <name evidence="10" type="primary">Tsta3</name>
    <name evidence="10" type="ORF">TNIN_166341</name>
</gene>
<dbReference type="PANTHER" id="PTHR43238:SF1">
    <property type="entry name" value="GDP-L-FUCOSE SYNTHASE"/>
    <property type="match status" value="1"/>
</dbReference>
<evidence type="ECO:0000256" key="6">
    <source>
        <dbReference type="ARBA" id="ARBA00023002"/>
    </source>
</evidence>
<comment type="function">
    <text evidence="1">Catalyzes the two-step NADP-dependent conversion of GDP-4-dehydro-6-deoxy-D-mannose to GDP-fucose, involving an epimerase and a reductase reaction.</text>
</comment>
<evidence type="ECO:0000259" key="9">
    <source>
        <dbReference type="Pfam" id="PF01370"/>
    </source>
</evidence>
<keyword evidence="7" id="KW-0413">Isomerase</keyword>
<evidence type="ECO:0000256" key="1">
    <source>
        <dbReference type="ARBA" id="ARBA00002870"/>
    </source>
</evidence>
<evidence type="ECO:0000313" key="11">
    <source>
        <dbReference type="Proteomes" id="UP000886998"/>
    </source>
</evidence>
<evidence type="ECO:0000256" key="3">
    <source>
        <dbReference type="ARBA" id="ARBA00005959"/>
    </source>
</evidence>
<dbReference type="EC" id="1.1.1.271" evidence="4"/>
<dbReference type="Pfam" id="PF01370">
    <property type="entry name" value="Epimerase"/>
    <property type="match status" value="1"/>
</dbReference>
<keyword evidence="6" id="KW-0560">Oxidoreductase</keyword>
<dbReference type="GO" id="GO:0016853">
    <property type="term" value="F:isomerase activity"/>
    <property type="evidence" value="ECO:0007669"/>
    <property type="project" value="UniProtKB-KW"/>
</dbReference>
<dbReference type="AlphaFoldDB" id="A0A8X6WSL9"/>
<dbReference type="InterPro" id="IPR001509">
    <property type="entry name" value="Epimerase_deHydtase"/>
</dbReference>
<comment type="similarity">
    <text evidence="3">Belongs to the NAD(P)-dependent epimerase/dehydratase family. Fucose synthase subfamily.</text>
</comment>
<name>A0A8X6WSL9_9ARAC</name>
<dbReference type="OrthoDB" id="202470at2759"/>
<dbReference type="SUPFAM" id="SSF51735">
    <property type="entry name" value="NAD(P)-binding Rossmann-fold domains"/>
    <property type="match status" value="1"/>
</dbReference>
<evidence type="ECO:0000256" key="7">
    <source>
        <dbReference type="ARBA" id="ARBA00023235"/>
    </source>
</evidence>
<proteinExistence type="inferred from homology"/>
<evidence type="ECO:0000313" key="10">
    <source>
        <dbReference type="EMBL" id="GFY40702.1"/>
    </source>
</evidence>
<feature type="domain" description="NAD-dependent epimerase/dehydratase" evidence="9">
    <location>
        <begin position="6"/>
        <end position="196"/>
    </location>
</feature>
<dbReference type="Gene3D" id="3.40.50.720">
    <property type="entry name" value="NAD(P)-binding Rossmann-like Domain"/>
    <property type="match status" value="1"/>
</dbReference>
<dbReference type="EMBL" id="BMAV01002052">
    <property type="protein sequence ID" value="GFY40702.1"/>
    <property type="molecule type" value="Genomic_DNA"/>
</dbReference>
<dbReference type="InterPro" id="IPR028614">
    <property type="entry name" value="GDP_fucose/colitose_synth"/>
</dbReference>
<comment type="caution">
    <text evidence="10">The sequence shown here is derived from an EMBL/GenBank/DDBJ whole genome shotgun (WGS) entry which is preliminary data.</text>
</comment>
<dbReference type="InterPro" id="IPR036291">
    <property type="entry name" value="NAD(P)-bd_dom_sf"/>
</dbReference>
<dbReference type="CDD" id="cd05239">
    <property type="entry name" value="GDP_FS_SDR_e"/>
    <property type="match status" value="1"/>
</dbReference>
<dbReference type="GO" id="GO:0050577">
    <property type="term" value="F:GDP-L-fucose synthase activity"/>
    <property type="evidence" value="ECO:0007669"/>
    <property type="project" value="UniProtKB-EC"/>
</dbReference>
<protein>
    <recommendedName>
        <fullName evidence="4">GDP-L-fucose synthase</fullName>
        <ecNumber evidence="4">1.1.1.271</ecNumber>
    </recommendedName>
    <alternativeName>
        <fullName evidence="8">GDP-4-keto-6-deoxy-D-mannose-3,5-epimerase-4-reductase</fullName>
    </alternativeName>
</protein>
<reference evidence="10" key="1">
    <citation type="submission" date="2020-08" db="EMBL/GenBank/DDBJ databases">
        <title>Multicomponent nature underlies the extraordinary mechanical properties of spider dragline silk.</title>
        <authorList>
            <person name="Kono N."/>
            <person name="Nakamura H."/>
            <person name="Mori M."/>
            <person name="Yoshida Y."/>
            <person name="Ohtoshi R."/>
            <person name="Malay A.D."/>
            <person name="Moran D.A.P."/>
            <person name="Tomita M."/>
            <person name="Numata K."/>
            <person name="Arakawa K."/>
        </authorList>
    </citation>
    <scope>NUCLEOTIDE SEQUENCE</scope>
</reference>
<keyword evidence="5" id="KW-0521">NADP</keyword>
<dbReference type="Proteomes" id="UP000886998">
    <property type="component" value="Unassembled WGS sequence"/>
</dbReference>